<dbReference type="KEGG" id="tcd:AAIA72_08675"/>
<dbReference type="SUPFAM" id="SSF110997">
    <property type="entry name" value="Sporulation related repeat"/>
    <property type="match status" value="1"/>
</dbReference>
<dbReference type="Gene3D" id="3.30.70.1070">
    <property type="entry name" value="Sporulation related repeat"/>
    <property type="match status" value="1"/>
</dbReference>
<dbReference type="PROSITE" id="PS51724">
    <property type="entry name" value="SPOR"/>
    <property type="match status" value="1"/>
</dbReference>
<dbReference type="Pfam" id="PF05036">
    <property type="entry name" value="SPOR"/>
    <property type="match status" value="1"/>
</dbReference>
<organism evidence="4">
    <name type="scientific">Thermohahella caldifontis</name>
    <dbReference type="NCBI Taxonomy" id="3142973"/>
    <lineage>
        <taxon>Bacteria</taxon>
        <taxon>Pseudomonadati</taxon>
        <taxon>Pseudomonadota</taxon>
        <taxon>Gammaproteobacteria</taxon>
        <taxon>Oceanospirillales</taxon>
        <taxon>Hahellaceae</taxon>
        <taxon>Thermohahella</taxon>
    </lineage>
</organism>
<dbReference type="RefSeq" id="WP_369599929.1">
    <property type="nucleotide sequence ID" value="NZ_CP154858.1"/>
</dbReference>
<feature type="compositionally biased region" description="Low complexity" evidence="1">
    <location>
        <begin position="46"/>
        <end position="76"/>
    </location>
</feature>
<dbReference type="InterPro" id="IPR052521">
    <property type="entry name" value="Cell_div_SPOR-domain"/>
</dbReference>
<evidence type="ECO:0000256" key="2">
    <source>
        <dbReference type="SAM" id="Phobius"/>
    </source>
</evidence>
<keyword evidence="2" id="KW-0812">Transmembrane</keyword>
<keyword evidence="2" id="KW-0472">Membrane</keyword>
<accession>A0AB39US62</accession>
<evidence type="ECO:0000259" key="3">
    <source>
        <dbReference type="PROSITE" id="PS51724"/>
    </source>
</evidence>
<dbReference type="GO" id="GO:0042834">
    <property type="term" value="F:peptidoglycan binding"/>
    <property type="evidence" value="ECO:0007669"/>
    <property type="project" value="InterPro"/>
</dbReference>
<dbReference type="PANTHER" id="PTHR38687">
    <property type="entry name" value="CELL DIVISION PROTEIN DEDD-RELATED"/>
    <property type="match status" value="1"/>
</dbReference>
<name>A0AB39US62_9GAMM</name>
<gene>
    <name evidence="4" type="ORF">AAIA72_08675</name>
</gene>
<keyword evidence="2" id="KW-1133">Transmembrane helix</keyword>
<protein>
    <submittedName>
        <fullName evidence="4">SPOR domain-containing protein</fullName>
    </submittedName>
</protein>
<feature type="transmembrane region" description="Helical" evidence="2">
    <location>
        <begin position="12"/>
        <end position="32"/>
    </location>
</feature>
<evidence type="ECO:0000256" key="1">
    <source>
        <dbReference type="SAM" id="MobiDB-lite"/>
    </source>
</evidence>
<reference evidence="4" key="1">
    <citation type="submission" date="2024-05" db="EMBL/GenBank/DDBJ databases">
        <title>Genome sequencing of novel strain.</title>
        <authorList>
            <person name="Ganbat D."/>
            <person name="Ganbat S."/>
            <person name="Lee S.-J."/>
        </authorList>
    </citation>
    <scope>NUCLEOTIDE SEQUENCE</scope>
    <source>
        <strain evidence="4">SMD15-11</strain>
    </source>
</reference>
<dbReference type="AlphaFoldDB" id="A0AB39US62"/>
<dbReference type="InterPro" id="IPR007730">
    <property type="entry name" value="SPOR-like_dom"/>
</dbReference>
<feature type="region of interest" description="Disordered" evidence="1">
    <location>
        <begin position="45"/>
        <end position="76"/>
    </location>
</feature>
<sequence>MAKAAKATRKPVPLWLWLLNLAAASGFVYFLYHLQSIPDKPMPVVTRPASPATAPATTPAAGTKPTPQPPAQTATQDEPRFKFYEMLPKSGVDTAPVEVYAPKTPKVTYDYLIQTGSFRNRADAEKQKARIAFQGLRAEIREITTENGTWYRVQIGPVSNRSVMNKMVDKLVALNIQPLVKKIRRDDQ</sequence>
<feature type="domain" description="SPOR" evidence="3">
    <location>
        <begin position="105"/>
        <end position="185"/>
    </location>
</feature>
<dbReference type="InterPro" id="IPR036680">
    <property type="entry name" value="SPOR-like_sf"/>
</dbReference>
<dbReference type="EMBL" id="CP154858">
    <property type="protein sequence ID" value="XDT70888.1"/>
    <property type="molecule type" value="Genomic_DNA"/>
</dbReference>
<evidence type="ECO:0000313" key="4">
    <source>
        <dbReference type="EMBL" id="XDT70888.1"/>
    </source>
</evidence>
<proteinExistence type="predicted"/>